<organism evidence="1 2">
    <name type="scientific">Metarhizium robertsii</name>
    <dbReference type="NCBI Taxonomy" id="568076"/>
    <lineage>
        <taxon>Eukaryota</taxon>
        <taxon>Fungi</taxon>
        <taxon>Dikarya</taxon>
        <taxon>Ascomycota</taxon>
        <taxon>Pezizomycotina</taxon>
        <taxon>Sordariomycetes</taxon>
        <taxon>Hypocreomycetidae</taxon>
        <taxon>Hypocreales</taxon>
        <taxon>Clavicipitaceae</taxon>
        <taxon>Metarhizium</taxon>
    </lineage>
</organism>
<reference evidence="1 2" key="1">
    <citation type="submission" date="2014-02" db="EMBL/GenBank/DDBJ databases">
        <title>The genome sequence of the entomopathogenic fungus Metarhizium robertsii ARSEF 2575.</title>
        <authorList>
            <person name="Giuliano Garisto Donzelli B."/>
            <person name="Roe B.A."/>
            <person name="Macmil S.L."/>
            <person name="Krasnoff S.B."/>
            <person name="Gibson D.M."/>
        </authorList>
    </citation>
    <scope>NUCLEOTIDE SEQUENCE [LARGE SCALE GENOMIC DNA]</scope>
    <source>
        <strain evidence="1 2">ARSEF 2575</strain>
    </source>
</reference>
<sequence>MATTRTKPDALDALDAMVARGQHRRRLRCQVAHVSPLSRSKSWTAASAGLEKAKWIKARLGAQKRLAEGSSFLSNPTLKVEFTFLSRLLHRRRFGSHCPAAFTRGPADVTRATRALHGHDGAERISLTFAPVLRTGAGASWPSIVAESMKAGGPWHMRLCSIHMGE</sequence>
<dbReference type="Proteomes" id="UP000030151">
    <property type="component" value="Unassembled WGS sequence"/>
</dbReference>
<accession>A0A014QVK6</accession>
<evidence type="ECO:0000313" key="2">
    <source>
        <dbReference type="Proteomes" id="UP000030151"/>
    </source>
</evidence>
<evidence type="ECO:0000313" key="1">
    <source>
        <dbReference type="EMBL" id="EXU97869.1"/>
    </source>
</evidence>
<comment type="caution">
    <text evidence="1">The sequence shown here is derived from an EMBL/GenBank/DDBJ whole genome shotgun (WGS) entry which is preliminary data.</text>
</comment>
<dbReference type="EMBL" id="JELW01000032">
    <property type="protein sequence ID" value="EXU97869.1"/>
    <property type="molecule type" value="Genomic_DNA"/>
</dbReference>
<dbReference type="AlphaFoldDB" id="A0A014QVK6"/>
<protein>
    <submittedName>
        <fullName evidence="1">Uncharacterized protein</fullName>
    </submittedName>
</protein>
<name>A0A014QVK6_9HYPO</name>
<gene>
    <name evidence="1" type="ORF">X797_009057</name>
</gene>
<dbReference type="HOGENOM" id="CLU_1603143_0_0_1"/>
<proteinExistence type="predicted"/>